<evidence type="ECO:0000313" key="6">
    <source>
        <dbReference type="Proteomes" id="UP000187891"/>
    </source>
</evidence>
<reference evidence="2 8" key="4">
    <citation type="journal article" date="2023" name="Phytobiomes J">
        <title>Deciphering the key players within the bacterial microbiota associated with aerial crown gall tumors on rhododendron: Insights into the gallobiome.</title>
        <authorList>
            <person name="Kuzmanovic N."/>
            <person name="Nesme J."/>
            <person name="Wolf J."/>
            <person name="Neumann-Schaal M."/>
            <person name="Petersen J."/>
            <person name="Fernandez-Gnecco G."/>
            <person name="Sproeer C."/>
            <person name="Bunk B."/>
            <person name="Overmann J."/>
            <person name="Sorensen S.J."/>
            <person name="Idczak E."/>
            <person name="Smalla K."/>
        </authorList>
    </citation>
    <scope>NUCLEOTIDE SEQUENCE [LARGE SCALE GENOMIC DNA]</scope>
    <source>
        <strain evidence="2">Rho-11.1</strain>
        <strain evidence="3">Rho-14.1</strain>
        <strain evidence="8">rho-14.1</strain>
    </source>
</reference>
<reference evidence="5" key="2">
    <citation type="submission" date="2016-10" db="EMBL/GenBank/DDBJ databases">
        <authorList>
            <person name="de Groot N.N."/>
        </authorList>
    </citation>
    <scope>NUCLEOTIDE SEQUENCE [LARGE SCALE GENOMIC DNA]</scope>
    <source>
        <strain evidence="5">DSM25559</strain>
    </source>
</reference>
<evidence type="ECO:0000313" key="4">
    <source>
        <dbReference type="EMBL" id="POO48809.1"/>
    </source>
</evidence>
<evidence type="ECO:0000313" key="3">
    <source>
        <dbReference type="EMBL" id="MDX8331650.1"/>
    </source>
</evidence>
<evidence type="ECO:0000313" key="7">
    <source>
        <dbReference type="Proteomes" id="UP000237447"/>
    </source>
</evidence>
<dbReference type="Proteomes" id="UP001277561">
    <property type="component" value="Unassembled WGS sequence"/>
</dbReference>
<accession>A0A2S4E680</accession>
<dbReference type="EMBL" id="JAVRAD010000011">
    <property type="protein sequence ID" value="MDX8331650.1"/>
    <property type="molecule type" value="Genomic_DNA"/>
</dbReference>
<evidence type="ECO:0000256" key="1">
    <source>
        <dbReference type="SAM" id="MobiDB-lite"/>
    </source>
</evidence>
<evidence type="ECO:0000313" key="5">
    <source>
        <dbReference type="EMBL" id="SCX34271.1"/>
    </source>
</evidence>
<dbReference type="EMBL" id="JAVRAF010000009">
    <property type="protein sequence ID" value="MDX8304728.1"/>
    <property type="molecule type" value="Genomic_DNA"/>
</dbReference>
<dbReference type="EMBL" id="FMUE01000015">
    <property type="protein sequence ID" value="SCX34271.1"/>
    <property type="molecule type" value="Genomic_DNA"/>
</dbReference>
<dbReference type="GeneID" id="86882811"/>
<evidence type="ECO:0000313" key="2">
    <source>
        <dbReference type="EMBL" id="MDX8304728.1"/>
    </source>
</evidence>
<dbReference type="Proteomes" id="UP000187891">
    <property type="component" value="Unassembled WGS sequence"/>
</dbReference>
<organism evidence="5 6">
    <name type="scientific">Agrobacterium rosae</name>
    <dbReference type="NCBI Taxonomy" id="1972867"/>
    <lineage>
        <taxon>Bacteria</taxon>
        <taxon>Pseudomonadati</taxon>
        <taxon>Pseudomonadota</taxon>
        <taxon>Alphaproteobacteria</taxon>
        <taxon>Hyphomicrobiales</taxon>
        <taxon>Rhizobiaceae</taxon>
        <taxon>Rhizobium/Agrobacterium group</taxon>
        <taxon>Agrobacterium</taxon>
    </lineage>
</organism>
<dbReference type="RefSeq" id="WP_143239488.1">
    <property type="nucleotide sequence ID" value="NZ_CP192766.1"/>
</dbReference>
<sequence length="73" mass="8224">MEEGTFVCDTLPNFSELLIGYDAGIQAIFDRIFAAPSINPFPKPEFCAERRRVGPDRETKTGACRWQSKRSNA</sequence>
<feature type="region of interest" description="Disordered" evidence="1">
    <location>
        <begin position="52"/>
        <end position="73"/>
    </location>
</feature>
<keyword evidence="8" id="KW-1185">Reference proteome</keyword>
<dbReference type="STRING" id="1907666.DSM25559_4419"/>
<evidence type="ECO:0000313" key="8">
    <source>
        <dbReference type="Proteomes" id="UP001277561"/>
    </source>
</evidence>
<dbReference type="AlphaFoldDB" id="A0A1R3U7K0"/>
<dbReference type="Proteomes" id="UP000237447">
    <property type="component" value="Unassembled WGS sequence"/>
</dbReference>
<proteinExistence type="predicted"/>
<reference evidence="6" key="1">
    <citation type="submission" date="2016-10" db="EMBL/GenBank/DDBJ databases">
        <authorList>
            <person name="Wibberg D."/>
        </authorList>
    </citation>
    <scope>NUCLEOTIDE SEQUENCE [LARGE SCALE GENOMIC DNA]</scope>
</reference>
<dbReference type="EMBL" id="NXEJ01000012">
    <property type="protein sequence ID" value="POO48809.1"/>
    <property type="molecule type" value="Genomic_DNA"/>
</dbReference>
<name>A0A1R3U7K0_9HYPH</name>
<accession>A0A1R3U7K0</accession>
<protein>
    <submittedName>
        <fullName evidence="5">Uncharacterized protein</fullName>
    </submittedName>
</protein>
<reference evidence="4 7" key="3">
    <citation type="journal article" date="2018" name="Syst. Appl. Microbiol.">
        <title>Agrobacterium rosae sp. nov., isolated from galls on different agricultural crops.</title>
        <authorList>
            <person name="Kuzmanovic N."/>
            <person name="Pulawska J."/>
            <person name="Smalla K."/>
            <person name="Nesme X."/>
        </authorList>
    </citation>
    <scope>NUCLEOTIDE SEQUENCE [LARGE SCALE GENOMIC DNA]</scope>
    <source>
        <strain evidence="4 7">NCPPB 1650</strain>
    </source>
</reference>
<gene>
    <name evidence="4" type="ORF">CPJ18_22740</name>
    <name evidence="5" type="ORF">DSM25559_4419</name>
    <name evidence="2" type="ORF">RMR22_20945</name>
    <name evidence="3" type="ORF">RMS29_20735</name>
</gene>